<organism evidence="2 3">
    <name type="scientific">Companilactobacillus nantensis DSM 16982</name>
    <dbReference type="NCBI Taxonomy" id="1423774"/>
    <lineage>
        <taxon>Bacteria</taxon>
        <taxon>Bacillati</taxon>
        <taxon>Bacillota</taxon>
        <taxon>Bacilli</taxon>
        <taxon>Lactobacillales</taxon>
        <taxon>Lactobacillaceae</taxon>
        <taxon>Companilactobacillus</taxon>
    </lineage>
</organism>
<sequence>MTNINPFSILKNVALGSTQVAHAAGVTSRQLRYWETQGYIKSLPEMVSNTRQYNLATVIKVMAIKQGLDSGLSLSGAVEAAKNIRDQSNYIGRFISETYQGYQQNNDGTVTLDFGSVKDHPEEKVTGVIGNKDSYFKITK</sequence>
<dbReference type="AlphaFoldDB" id="A0A0R1WBP9"/>
<evidence type="ECO:0000259" key="1">
    <source>
        <dbReference type="PROSITE" id="PS50937"/>
    </source>
</evidence>
<dbReference type="SUPFAM" id="SSF46955">
    <property type="entry name" value="Putative DNA-binding domain"/>
    <property type="match status" value="1"/>
</dbReference>
<gene>
    <name evidence="2" type="ORF">FD31_GL001279</name>
</gene>
<name>A0A0R1WBP9_9LACO</name>
<dbReference type="RefSeq" id="WP_057892692.1">
    <property type="nucleotide sequence ID" value="NZ_AZFV01000024.1"/>
</dbReference>
<dbReference type="SMART" id="SM00422">
    <property type="entry name" value="HTH_MERR"/>
    <property type="match status" value="1"/>
</dbReference>
<dbReference type="Gene3D" id="1.10.1660.10">
    <property type="match status" value="1"/>
</dbReference>
<dbReference type="Proteomes" id="UP000051302">
    <property type="component" value="Unassembled WGS sequence"/>
</dbReference>
<dbReference type="STRING" id="1423774.FD31_GL001279"/>
<dbReference type="PATRIC" id="fig|1423774.3.peg.1330"/>
<dbReference type="CDD" id="cd01105">
    <property type="entry name" value="HTH_GlnR-like"/>
    <property type="match status" value="1"/>
</dbReference>
<evidence type="ECO:0000313" key="3">
    <source>
        <dbReference type="Proteomes" id="UP000051302"/>
    </source>
</evidence>
<dbReference type="InterPro" id="IPR009061">
    <property type="entry name" value="DNA-bd_dom_put_sf"/>
</dbReference>
<evidence type="ECO:0000313" key="2">
    <source>
        <dbReference type="EMBL" id="KRM15271.1"/>
    </source>
</evidence>
<comment type="caution">
    <text evidence="2">The sequence shown here is derived from an EMBL/GenBank/DDBJ whole genome shotgun (WGS) entry which is preliminary data.</text>
</comment>
<feature type="domain" description="HTH merR-type" evidence="1">
    <location>
        <begin position="19"/>
        <end position="83"/>
    </location>
</feature>
<dbReference type="EMBL" id="AZFV01000024">
    <property type="protein sequence ID" value="KRM15271.1"/>
    <property type="molecule type" value="Genomic_DNA"/>
</dbReference>
<dbReference type="PROSITE" id="PS50937">
    <property type="entry name" value="HTH_MERR_2"/>
    <property type="match status" value="1"/>
</dbReference>
<accession>A0A0R1WBP9</accession>
<reference evidence="2 3" key="1">
    <citation type="journal article" date="2015" name="Genome Announc.">
        <title>Expanding the biotechnology potential of lactobacilli through comparative genomics of 213 strains and associated genera.</title>
        <authorList>
            <person name="Sun Z."/>
            <person name="Harris H.M."/>
            <person name="McCann A."/>
            <person name="Guo C."/>
            <person name="Argimon S."/>
            <person name="Zhang W."/>
            <person name="Yang X."/>
            <person name="Jeffery I.B."/>
            <person name="Cooney J.C."/>
            <person name="Kagawa T.F."/>
            <person name="Liu W."/>
            <person name="Song Y."/>
            <person name="Salvetti E."/>
            <person name="Wrobel A."/>
            <person name="Rasinkangas P."/>
            <person name="Parkhill J."/>
            <person name="Rea M.C."/>
            <person name="O'Sullivan O."/>
            <person name="Ritari J."/>
            <person name="Douillard F.P."/>
            <person name="Paul Ross R."/>
            <person name="Yang R."/>
            <person name="Briner A.E."/>
            <person name="Felis G.E."/>
            <person name="de Vos W.M."/>
            <person name="Barrangou R."/>
            <person name="Klaenhammer T.R."/>
            <person name="Caufield P.W."/>
            <person name="Cui Y."/>
            <person name="Zhang H."/>
            <person name="O'Toole P.W."/>
        </authorList>
    </citation>
    <scope>NUCLEOTIDE SEQUENCE [LARGE SCALE GENOMIC DNA]</scope>
    <source>
        <strain evidence="2 3">DSM 16982</strain>
    </source>
</reference>
<dbReference type="Pfam" id="PF13411">
    <property type="entry name" value="MerR_1"/>
    <property type="match status" value="1"/>
</dbReference>
<dbReference type="GO" id="GO:0006355">
    <property type="term" value="P:regulation of DNA-templated transcription"/>
    <property type="evidence" value="ECO:0007669"/>
    <property type="project" value="InterPro"/>
</dbReference>
<keyword evidence="3" id="KW-1185">Reference proteome</keyword>
<dbReference type="InterPro" id="IPR000551">
    <property type="entry name" value="MerR-type_HTH_dom"/>
</dbReference>
<protein>
    <recommendedName>
        <fullName evidence="1">HTH merR-type domain-containing protein</fullName>
    </recommendedName>
</protein>
<proteinExistence type="predicted"/>
<dbReference type="GO" id="GO:0003677">
    <property type="term" value="F:DNA binding"/>
    <property type="evidence" value="ECO:0007669"/>
    <property type="project" value="InterPro"/>
</dbReference>